<gene>
    <name evidence="7" type="ORF">HYALB_00003665</name>
</gene>
<proteinExistence type="predicted"/>
<comment type="caution">
    <text evidence="7">The sequence shown here is derived from an EMBL/GenBank/DDBJ whole genome shotgun (WGS) entry which is preliminary data.</text>
</comment>
<sequence length="195" mass="21178">MHLNSMFTPAHLKSQTTRSLLPKDSTPSTNATPIPSSTNSSSQHHPKQTTFVQREVQQDPYYVTLALTRPQTTLISLIVLDNTLPTPTSTSTSSPSPKPLASHSRISTPTIVGIVFGVTLSVLVLLGVLYVYILRARQFARTQKGGSRKSISSRNKRKRRRRKERVAVPASAPAPPPQPPPPAPPETEADAPPPP</sequence>
<dbReference type="PANTHER" id="PTHR15549">
    <property type="entry name" value="PAIRED IMMUNOGLOBULIN-LIKE TYPE 2 RECEPTOR"/>
    <property type="match status" value="1"/>
</dbReference>
<evidence type="ECO:0000313" key="7">
    <source>
        <dbReference type="EMBL" id="CAG8973887.1"/>
    </source>
</evidence>
<feature type="compositionally biased region" description="Pro residues" evidence="5">
    <location>
        <begin position="172"/>
        <end position="195"/>
    </location>
</feature>
<protein>
    <recommendedName>
        <fullName evidence="9">Mid2 domain-containing protein</fullName>
    </recommendedName>
</protein>
<evidence type="ECO:0000256" key="4">
    <source>
        <dbReference type="ARBA" id="ARBA00023136"/>
    </source>
</evidence>
<dbReference type="InterPro" id="IPR051694">
    <property type="entry name" value="Immunoregulatory_rcpt-like"/>
</dbReference>
<feature type="transmembrane region" description="Helical" evidence="6">
    <location>
        <begin position="111"/>
        <end position="134"/>
    </location>
</feature>
<dbReference type="GO" id="GO:0071944">
    <property type="term" value="C:cell periphery"/>
    <property type="evidence" value="ECO:0007669"/>
    <property type="project" value="UniProtKB-ARBA"/>
</dbReference>
<dbReference type="PANTHER" id="PTHR15549:SF6">
    <property type="entry name" value="MID2 DOMAIN-CONTAINING PROTEIN"/>
    <property type="match status" value="1"/>
</dbReference>
<evidence type="ECO:0000256" key="6">
    <source>
        <dbReference type="SAM" id="Phobius"/>
    </source>
</evidence>
<feature type="compositionally biased region" description="Polar residues" evidence="5">
    <location>
        <begin position="13"/>
        <end position="49"/>
    </location>
</feature>
<comment type="subcellular location">
    <subcellularLocation>
        <location evidence="1">Membrane</location>
        <topology evidence="1">Single-pass membrane protein</topology>
    </subcellularLocation>
</comment>
<dbReference type="AlphaFoldDB" id="A0A9N9LJ93"/>
<accession>A0A9N9LJ93</accession>
<keyword evidence="4 6" id="KW-0472">Membrane</keyword>
<evidence type="ECO:0000256" key="5">
    <source>
        <dbReference type="SAM" id="MobiDB-lite"/>
    </source>
</evidence>
<evidence type="ECO:0000313" key="8">
    <source>
        <dbReference type="Proteomes" id="UP000701801"/>
    </source>
</evidence>
<evidence type="ECO:0008006" key="9">
    <source>
        <dbReference type="Google" id="ProtNLM"/>
    </source>
</evidence>
<evidence type="ECO:0000256" key="1">
    <source>
        <dbReference type="ARBA" id="ARBA00004167"/>
    </source>
</evidence>
<reference evidence="7" key="1">
    <citation type="submission" date="2021-07" db="EMBL/GenBank/DDBJ databases">
        <authorList>
            <person name="Durling M."/>
        </authorList>
    </citation>
    <scope>NUCLEOTIDE SEQUENCE</scope>
</reference>
<name>A0A9N9LJ93_9HELO</name>
<evidence type="ECO:0000256" key="3">
    <source>
        <dbReference type="ARBA" id="ARBA00022989"/>
    </source>
</evidence>
<evidence type="ECO:0000256" key="2">
    <source>
        <dbReference type="ARBA" id="ARBA00022692"/>
    </source>
</evidence>
<dbReference type="Proteomes" id="UP000701801">
    <property type="component" value="Unassembled WGS sequence"/>
</dbReference>
<feature type="region of interest" description="Disordered" evidence="5">
    <location>
        <begin position="142"/>
        <end position="195"/>
    </location>
</feature>
<keyword evidence="8" id="KW-1185">Reference proteome</keyword>
<keyword evidence="3 6" id="KW-1133">Transmembrane helix</keyword>
<feature type="region of interest" description="Disordered" evidence="5">
    <location>
        <begin position="1"/>
        <end position="49"/>
    </location>
</feature>
<feature type="compositionally biased region" description="Basic residues" evidence="5">
    <location>
        <begin position="154"/>
        <end position="164"/>
    </location>
</feature>
<organism evidence="7 8">
    <name type="scientific">Hymenoscyphus albidus</name>
    <dbReference type="NCBI Taxonomy" id="595503"/>
    <lineage>
        <taxon>Eukaryota</taxon>
        <taxon>Fungi</taxon>
        <taxon>Dikarya</taxon>
        <taxon>Ascomycota</taxon>
        <taxon>Pezizomycotina</taxon>
        <taxon>Leotiomycetes</taxon>
        <taxon>Helotiales</taxon>
        <taxon>Helotiaceae</taxon>
        <taxon>Hymenoscyphus</taxon>
    </lineage>
</organism>
<dbReference type="EMBL" id="CAJVRM010000083">
    <property type="protein sequence ID" value="CAG8973887.1"/>
    <property type="molecule type" value="Genomic_DNA"/>
</dbReference>
<keyword evidence="2 6" id="KW-0812">Transmembrane</keyword>
<dbReference type="GO" id="GO:0016020">
    <property type="term" value="C:membrane"/>
    <property type="evidence" value="ECO:0007669"/>
    <property type="project" value="UniProtKB-SubCell"/>
</dbReference>